<proteinExistence type="predicted"/>
<evidence type="ECO:0000259" key="2">
    <source>
        <dbReference type="Pfam" id="PF12146"/>
    </source>
</evidence>
<evidence type="ECO:0000313" key="3">
    <source>
        <dbReference type="EMBL" id="KRG94643.1"/>
    </source>
</evidence>
<dbReference type="SUPFAM" id="SSF53474">
    <property type="entry name" value="alpha/beta-Hydrolases"/>
    <property type="match status" value="1"/>
</dbReference>
<dbReference type="InterPro" id="IPR029058">
    <property type="entry name" value="AB_hydrolase_fold"/>
</dbReference>
<dbReference type="Pfam" id="PF12146">
    <property type="entry name" value="Hydrolase_4"/>
    <property type="match status" value="1"/>
</dbReference>
<dbReference type="PANTHER" id="PTHR22753:SF24">
    <property type="entry name" value="ESTERASE_LIPASE_THIOESTERASE FAMILY PROTEIN"/>
    <property type="match status" value="1"/>
</dbReference>
<feature type="region of interest" description="Disordered" evidence="1">
    <location>
        <begin position="15"/>
        <end position="73"/>
    </location>
</feature>
<keyword evidence="5" id="KW-1185">Reference proteome</keyword>
<dbReference type="EMBL" id="CM000852">
    <property type="protein sequence ID" value="KRG94643.1"/>
    <property type="molecule type" value="Genomic_DNA"/>
</dbReference>
<reference evidence="3 4" key="1">
    <citation type="journal article" date="2010" name="Nature">
        <title>Genome sequence of the palaeopolyploid soybean.</title>
        <authorList>
            <person name="Schmutz J."/>
            <person name="Cannon S.B."/>
            <person name="Schlueter J."/>
            <person name="Ma J."/>
            <person name="Mitros T."/>
            <person name="Nelson W."/>
            <person name="Hyten D.L."/>
            <person name="Song Q."/>
            <person name="Thelen J.J."/>
            <person name="Cheng J."/>
            <person name="Xu D."/>
            <person name="Hellsten U."/>
            <person name="May G.D."/>
            <person name="Yu Y."/>
            <person name="Sakurai T."/>
            <person name="Umezawa T."/>
            <person name="Bhattacharyya M.K."/>
            <person name="Sandhu D."/>
            <person name="Valliyodan B."/>
            <person name="Lindquist E."/>
            <person name="Peto M."/>
            <person name="Grant D."/>
            <person name="Shu S."/>
            <person name="Goodstein D."/>
            <person name="Barry K."/>
            <person name="Futrell-Griggs M."/>
            <person name="Abernathy B."/>
            <person name="Du J."/>
            <person name="Tian Z."/>
            <person name="Zhu L."/>
            <person name="Gill N."/>
            <person name="Joshi T."/>
            <person name="Libault M."/>
            <person name="Sethuraman A."/>
            <person name="Zhang X.-C."/>
            <person name="Shinozaki K."/>
            <person name="Nguyen H.T."/>
            <person name="Wing R.A."/>
            <person name="Cregan P."/>
            <person name="Specht J."/>
            <person name="Grimwood J."/>
            <person name="Rokhsar D."/>
            <person name="Stacey G."/>
            <person name="Shoemaker R.C."/>
            <person name="Jackson S.A."/>
        </authorList>
    </citation>
    <scope>NUCLEOTIDE SEQUENCE</scope>
    <source>
        <strain evidence="4">cv. Williams 82</strain>
        <tissue evidence="3">Callus</tissue>
    </source>
</reference>
<dbReference type="AlphaFoldDB" id="I1N7X7"/>
<gene>
    <name evidence="4" type="primary">LOC100811435</name>
    <name evidence="3" type="ORF">GLYMA_19G099400</name>
</gene>
<reference evidence="4" key="2">
    <citation type="submission" date="2018-02" db="UniProtKB">
        <authorList>
            <consortium name="EnsemblPlants"/>
        </authorList>
    </citation>
    <scope>IDENTIFICATION</scope>
    <source>
        <strain evidence="4">Williams 82</strain>
    </source>
</reference>
<dbReference type="PANTHER" id="PTHR22753">
    <property type="entry name" value="TRANSMEMBRANE PROTEIN 68"/>
    <property type="match status" value="1"/>
</dbReference>
<reference evidence="3" key="3">
    <citation type="submission" date="2018-07" db="EMBL/GenBank/DDBJ databases">
        <title>WGS assembly of Glycine max.</title>
        <authorList>
            <person name="Schmutz J."/>
            <person name="Cannon S."/>
            <person name="Schlueter J."/>
            <person name="Ma J."/>
            <person name="Mitros T."/>
            <person name="Nelson W."/>
            <person name="Hyten D."/>
            <person name="Song Q."/>
            <person name="Thelen J."/>
            <person name="Cheng J."/>
            <person name="Xu D."/>
            <person name="Hellsten U."/>
            <person name="May G."/>
            <person name="Yu Y."/>
            <person name="Sakurai T."/>
            <person name="Umezawa T."/>
            <person name="Bhattacharyya M."/>
            <person name="Sandhu D."/>
            <person name="Valliyodan B."/>
            <person name="Lindquist E."/>
            <person name="Peto M."/>
            <person name="Grant D."/>
            <person name="Shu S."/>
            <person name="Goodstein D."/>
            <person name="Barry K."/>
            <person name="Futrell-Griggs M."/>
            <person name="Abernathy B."/>
            <person name="Du J."/>
            <person name="Tian Z."/>
            <person name="Zhu L."/>
            <person name="Gill N."/>
            <person name="Joshi T."/>
            <person name="Libault M."/>
            <person name="Sethuraman A."/>
            <person name="Zhang X."/>
            <person name="Shinozaki K."/>
            <person name="Nguyen H."/>
            <person name="Wing R."/>
            <person name="Cregan P."/>
            <person name="Specht J."/>
            <person name="Grimwood J."/>
            <person name="Rokhsar D."/>
            <person name="Stacey G."/>
            <person name="Shoemaker R."/>
            <person name="Jackson S."/>
        </authorList>
    </citation>
    <scope>NUCLEOTIDE SEQUENCE</scope>
    <source>
        <tissue evidence="3">Callus</tissue>
    </source>
</reference>
<feature type="compositionally biased region" description="Basic and acidic residues" evidence="1">
    <location>
        <begin position="61"/>
        <end position="73"/>
    </location>
</feature>
<dbReference type="EnsemblPlants" id="KRG94643">
    <property type="protein sequence ID" value="KRG94643"/>
    <property type="gene ID" value="GLYMA_19G099400"/>
</dbReference>
<organism evidence="3">
    <name type="scientific">Glycine max</name>
    <name type="common">Soybean</name>
    <name type="synonym">Glycine hispida</name>
    <dbReference type="NCBI Taxonomy" id="3847"/>
    <lineage>
        <taxon>Eukaryota</taxon>
        <taxon>Viridiplantae</taxon>
        <taxon>Streptophyta</taxon>
        <taxon>Embryophyta</taxon>
        <taxon>Tracheophyta</taxon>
        <taxon>Spermatophyta</taxon>
        <taxon>Magnoliopsida</taxon>
        <taxon>eudicotyledons</taxon>
        <taxon>Gunneridae</taxon>
        <taxon>Pentapetalae</taxon>
        <taxon>rosids</taxon>
        <taxon>fabids</taxon>
        <taxon>Fabales</taxon>
        <taxon>Fabaceae</taxon>
        <taxon>Papilionoideae</taxon>
        <taxon>50 kb inversion clade</taxon>
        <taxon>NPAAA clade</taxon>
        <taxon>indigoferoid/millettioid clade</taxon>
        <taxon>Phaseoleae</taxon>
        <taxon>Glycine</taxon>
        <taxon>Glycine subgen. Soja</taxon>
    </lineage>
</organism>
<protein>
    <recommendedName>
        <fullName evidence="2">Serine aminopeptidase S33 domain-containing protein</fullName>
    </recommendedName>
</protein>
<dbReference type="ExpressionAtlas" id="I1N7X7">
    <property type="expression patterns" value="baseline and differential"/>
</dbReference>
<dbReference type="Gene3D" id="3.40.50.1820">
    <property type="entry name" value="alpha/beta hydrolase"/>
    <property type="match status" value="1"/>
</dbReference>
<name>I1N7X7_SOYBN</name>
<feature type="domain" description="Serine aminopeptidase S33" evidence="2">
    <location>
        <begin position="162"/>
        <end position="361"/>
    </location>
</feature>
<dbReference type="Gramene" id="KRG94643">
    <property type="protein sequence ID" value="KRG94643"/>
    <property type="gene ID" value="GLYMA_19G099400"/>
</dbReference>
<evidence type="ECO:0000313" key="4">
    <source>
        <dbReference type="EnsemblPlants" id="KRG94643"/>
    </source>
</evidence>
<accession>I1N7X7</accession>
<evidence type="ECO:0000313" key="5">
    <source>
        <dbReference type="Proteomes" id="UP000008827"/>
    </source>
</evidence>
<sequence length="654" mass="73051">MAAAGACLFSAALFRREPPSPAGKPSSHRISSTTPRLAVSVDRVPASTAAVESGEGNGAVVREKRMEEKEEKENRRMNGWKEYLEQSKELIEPDGGPPRWFSPLECASRLDYSPLLLFLPGIDGVGLGLILHHQKLGRIFDMWCLHIPVADRTPFTDLLKIVERTVRSEHQRSPNRPIYLVGESLGACLALAVAALNPDIDLVLILANPATSFRRSSLQLLTPLLEALPNPLSPGLPNILRSTEGESLRMLLDNVVQGLPLQNTAGELVKDFTAFSLSLPVLADILPKETLVWKLKMLKSASAYAHSRLYAIKAQTLILCSGNDQLLPSQQEGERLLKLLPKSKCQLRKFDDSGHFLFLEDSIDLVTIIKGTSYYRRGKYHDYASDFIPPTLDEAKNIIESNSLFNLIASAVMLSTLEDGTLVKGLAGIPSEGPVLFVGYHMLLGLEKIPLVSRIFLERNILLRGVAHPMMFMRSKNGRLPDLSSFDKFRVMGAVPVAPTNLFKLFSSKSHVLLYPGGMREALHRKVVFDYDDLVKIPYFRSEIESLTNEATQLRSDAGGEVANQPVHMPLILPKVPGRFYYYFGKPLEMEGRKQELRDRKKAHEIYLQVKSEVERCIAYLKVKRESDPYRGIGPRLLYQATHGFESEVPTFEI</sequence>
<evidence type="ECO:0000256" key="1">
    <source>
        <dbReference type="SAM" id="MobiDB-lite"/>
    </source>
</evidence>
<dbReference type="Proteomes" id="UP000008827">
    <property type="component" value="Chromosome 19"/>
</dbReference>
<dbReference type="InterPro" id="IPR022742">
    <property type="entry name" value="Hydrolase_4"/>
</dbReference>